<proteinExistence type="predicted"/>
<feature type="non-terminal residue" evidence="1">
    <location>
        <position position="1"/>
    </location>
</feature>
<evidence type="ECO:0000313" key="1">
    <source>
        <dbReference type="EMBL" id="KAF0757081.1"/>
    </source>
</evidence>
<organism evidence="1 2">
    <name type="scientific">Aphis craccivora</name>
    <name type="common">Cowpea aphid</name>
    <dbReference type="NCBI Taxonomy" id="307492"/>
    <lineage>
        <taxon>Eukaryota</taxon>
        <taxon>Metazoa</taxon>
        <taxon>Ecdysozoa</taxon>
        <taxon>Arthropoda</taxon>
        <taxon>Hexapoda</taxon>
        <taxon>Insecta</taxon>
        <taxon>Pterygota</taxon>
        <taxon>Neoptera</taxon>
        <taxon>Paraneoptera</taxon>
        <taxon>Hemiptera</taxon>
        <taxon>Sternorrhyncha</taxon>
        <taxon>Aphidomorpha</taxon>
        <taxon>Aphidoidea</taxon>
        <taxon>Aphididae</taxon>
        <taxon>Aphidini</taxon>
        <taxon>Aphis</taxon>
        <taxon>Aphis</taxon>
    </lineage>
</organism>
<accession>A0A6G0YJF4</accession>
<dbReference type="AlphaFoldDB" id="A0A6G0YJF4"/>
<comment type="caution">
    <text evidence="1">The sequence shown here is derived from an EMBL/GenBank/DDBJ whole genome shotgun (WGS) entry which is preliminary data.</text>
</comment>
<keyword evidence="2" id="KW-1185">Reference proteome</keyword>
<sequence>VNTGSILLIYKKIIMLPRVDAFKKKLTMKTFFSLVRNQTCIWNETISGRNKEDLISTFYAFFKELRDRTHIALWLDNFSSQNKNWLLLIIDIYFFEPGLTFMSADNFHHRVEEALKQLQKTYDFKDFTSAVKHANNTLLQLWALRLKKIKVALCGISESKRNDILNTLKQVLPEDRKVFWKNLPYKYIW</sequence>
<gene>
    <name evidence="1" type="ORF">FWK35_00012167</name>
</gene>
<protein>
    <submittedName>
        <fullName evidence="1">Uncharacterized protein</fullName>
    </submittedName>
</protein>
<dbReference type="EMBL" id="VUJU01003681">
    <property type="protein sequence ID" value="KAF0757081.1"/>
    <property type="molecule type" value="Genomic_DNA"/>
</dbReference>
<name>A0A6G0YJF4_APHCR</name>
<dbReference type="Proteomes" id="UP000478052">
    <property type="component" value="Unassembled WGS sequence"/>
</dbReference>
<reference evidence="1 2" key="1">
    <citation type="submission" date="2019-08" db="EMBL/GenBank/DDBJ databases">
        <title>Whole genome of Aphis craccivora.</title>
        <authorList>
            <person name="Voronova N.V."/>
            <person name="Shulinski R.S."/>
            <person name="Bandarenka Y.V."/>
            <person name="Zhorov D.G."/>
            <person name="Warner D."/>
        </authorList>
    </citation>
    <scope>NUCLEOTIDE SEQUENCE [LARGE SCALE GENOMIC DNA]</scope>
    <source>
        <strain evidence="1">180601</strain>
        <tissue evidence="1">Whole Body</tissue>
    </source>
</reference>
<evidence type="ECO:0000313" key="2">
    <source>
        <dbReference type="Proteomes" id="UP000478052"/>
    </source>
</evidence>
<dbReference type="OrthoDB" id="6754309at2759"/>